<proteinExistence type="predicted"/>
<reference evidence="1" key="1">
    <citation type="submission" date="2020-01" db="EMBL/GenBank/DDBJ databases">
        <authorList>
            <person name="Meier V. D."/>
            <person name="Meier V D."/>
        </authorList>
    </citation>
    <scope>NUCLEOTIDE SEQUENCE</scope>
    <source>
        <strain evidence="1">HLG_WM_MAG_02</strain>
    </source>
</reference>
<gene>
    <name evidence="1" type="ORF">HELGO_WM19108</name>
</gene>
<organism evidence="1">
    <name type="scientific">uncultured Sulfurovum sp</name>
    <dbReference type="NCBI Taxonomy" id="269237"/>
    <lineage>
        <taxon>Bacteria</taxon>
        <taxon>Pseudomonadati</taxon>
        <taxon>Campylobacterota</taxon>
        <taxon>Epsilonproteobacteria</taxon>
        <taxon>Campylobacterales</taxon>
        <taxon>Sulfurovaceae</taxon>
        <taxon>Sulfurovum</taxon>
        <taxon>environmental samples</taxon>
    </lineage>
</organism>
<sequence>MYNLFLIRSPLQLINAIEAQQYFKTKKNILCIIHNTSVINSSHMRKVLPLNNWDEIIELNPHNHKNSFLNNVKLIKKLQKKHFKYIFTGDIGNINTAFISSLRKNETYLLDDGTLTLVSHKILNHPYEKEKWNKTLKRNRYKVFGLNCNLKNEAINYFTLFEIQAHSNEKIVKNEFTFFKKTFLTALKKDLNTVYFIGQNLLVENIVSEKTYFWYLKNIIKYYKDKTIIYYPHRFEKITDSYSVIESENFIIKKSSQPIEVELLTKKMYPMYIASFVSSALSSLQKIFQDASIDSFVIKQSELLNHQKDFKLIYENQTKSINQIELNNK</sequence>
<dbReference type="AlphaFoldDB" id="A0A6S6TZV8"/>
<accession>A0A6S6TZV8</accession>
<name>A0A6S6TZV8_9BACT</name>
<dbReference type="EMBL" id="CACVAZ010000129">
    <property type="protein sequence ID" value="CAA6820019.1"/>
    <property type="molecule type" value="Genomic_DNA"/>
</dbReference>
<protein>
    <submittedName>
        <fullName evidence="1">Uncharacterized protein</fullName>
    </submittedName>
</protein>
<evidence type="ECO:0000313" key="1">
    <source>
        <dbReference type="EMBL" id="CAA6820019.1"/>
    </source>
</evidence>